<dbReference type="AlphaFoldDB" id="A0A0B7FUU5"/>
<keyword evidence="2" id="KW-1185">Reference proteome</keyword>
<dbReference type="EMBL" id="LN679500">
    <property type="protein sequence ID" value="CEL59952.1"/>
    <property type="molecule type" value="Genomic_DNA"/>
</dbReference>
<protein>
    <submittedName>
        <fullName evidence="1">Uncharacterized protein</fullName>
    </submittedName>
</protein>
<dbReference type="Proteomes" id="UP000059188">
    <property type="component" value="Unassembled WGS sequence"/>
</dbReference>
<accession>A0A0B7FUU5</accession>
<evidence type="ECO:0000313" key="2">
    <source>
        <dbReference type="Proteomes" id="UP000059188"/>
    </source>
</evidence>
<gene>
    <name evidence="1" type="ORF">RSOLAG1IB_12274</name>
</gene>
<proteinExistence type="predicted"/>
<sequence>MLLMSTQKPSGLLLSGRNARGIFTVRGDSHIHGAVNPESVKLSHKNPHMRAQRVREDTLYDKWVNPQFYDFLREAM</sequence>
<reference evidence="1 2" key="1">
    <citation type="submission" date="2014-11" db="EMBL/GenBank/DDBJ databases">
        <authorList>
            <person name="Wibberg Daniel"/>
        </authorList>
    </citation>
    <scope>NUCLEOTIDE SEQUENCE [LARGE SCALE GENOMIC DNA]</scope>
    <source>
        <strain evidence="1">Rhizoctonia solani AG1-IB 7/3/14</strain>
    </source>
</reference>
<name>A0A0B7FUU5_THACB</name>
<organism evidence="1 2">
    <name type="scientific">Thanatephorus cucumeris (strain AG1-IB / isolate 7/3/14)</name>
    <name type="common">Lettuce bottom rot fungus</name>
    <name type="synonym">Rhizoctonia solani</name>
    <dbReference type="NCBI Taxonomy" id="1108050"/>
    <lineage>
        <taxon>Eukaryota</taxon>
        <taxon>Fungi</taxon>
        <taxon>Dikarya</taxon>
        <taxon>Basidiomycota</taxon>
        <taxon>Agaricomycotina</taxon>
        <taxon>Agaricomycetes</taxon>
        <taxon>Cantharellales</taxon>
        <taxon>Ceratobasidiaceae</taxon>
        <taxon>Rhizoctonia</taxon>
        <taxon>Rhizoctonia solani AG-1</taxon>
    </lineage>
</organism>
<evidence type="ECO:0000313" key="1">
    <source>
        <dbReference type="EMBL" id="CEL59952.1"/>
    </source>
</evidence>